<gene>
    <name evidence="1" type="ORF">HW347_04225</name>
</gene>
<proteinExistence type="predicted"/>
<protein>
    <submittedName>
        <fullName evidence="1">Uncharacterized protein</fullName>
    </submittedName>
</protein>
<dbReference type="Proteomes" id="UP000740413">
    <property type="component" value="Unassembled WGS sequence"/>
</dbReference>
<dbReference type="SUPFAM" id="SSF52833">
    <property type="entry name" value="Thioredoxin-like"/>
    <property type="match status" value="1"/>
</dbReference>
<sequence>MKNLHYFLVFSILLLSQQLEAQKFFKIANDVVDEATFKEGLALIAEEYDPQIVTYKTFERVTSKDSIIENISIVVLQEDEEEEVYRVFDFLGKPLPDFEFSDVTGSSISKQKFSGKYTVVGLYKDAAQVRKAHIKSLNALVNTGEYNAVALIAKNGNMAGIAKRADFPVLNECISWYIDNISIPESPKFLVLDETGNLKYIFQEFPQKEDVIQPLDPVHLKIYDILR</sequence>
<dbReference type="Gene3D" id="3.40.30.10">
    <property type="entry name" value="Glutaredoxin"/>
    <property type="match status" value="1"/>
</dbReference>
<comment type="caution">
    <text evidence="1">The sequence shown here is derived from an EMBL/GenBank/DDBJ whole genome shotgun (WGS) entry which is preliminary data.</text>
</comment>
<keyword evidence="2" id="KW-1185">Reference proteome</keyword>
<evidence type="ECO:0000313" key="2">
    <source>
        <dbReference type="Proteomes" id="UP000740413"/>
    </source>
</evidence>
<dbReference type="InterPro" id="IPR036249">
    <property type="entry name" value="Thioredoxin-like_sf"/>
</dbReference>
<reference evidence="2" key="1">
    <citation type="submission" date="2023-07" db="EMBL/GenBank/DDBJ databases">
        <title>Zobellia barbeyronii sp. nov., a new marine flavobacterium, isolated from green and red algae.</title>
        <authorList>
            <person name="Nedashkovskaya O.I."/>
            <person name="Otstavnykh N."/>
            <person name="Zhukova N."/>
            <person name="Guzev K."/>
            <person name="Chausova V."/>
            <person name="Tekutyeva L."/>
            <person name="Mikhailov V."/>
            <person name="Isaeva M."/>
        </authorList>
    </citation>
    <scope>NUCLEOTIDE SEQUENCE [LARGE SCALE GENOMIC DNA]</scope>
    <source>
        <strain evidence="2">KMM 6746</strain>
    </source>
</reference>
<evidence type="ECO:0000313" key="1">
    <source>
        <dbReference type="EMBL" id="MBT2160458.1"/>
    </source>
</evidence>
<organism evidence="1 2">
    <name type="scientific">Zobellia barbeyronii</name>
    <dbReference type="NCBI Taxonomy" id="2748009"/>
    <lineage>
        <taxon>Bacteria</taxon>
        <taxon>Pseudomonadati</taxon>
        <taxon>Bacteroidota</taxon>
        <taxon>Flavobacteriia</taxon>
        <taxon>Flavobacteriales</taxon>
        <taxon>Flavobacteriaceae</taxon>
        <taxon>Zobellia</taxon>
    </lineage>
</organism>
<dbReference type="EMBL" id="JACATN010000001">
    <property type="protein sequence ID" value="MBT2160458.1"/>
    <property type="molecule type" value="Genomic_DNA"/>
</dbReference>
<dbReference type="RefSeq" id="WP_214610669.1">
    <property type="nucleotide sequence ID" value="NZ_JACATN010000001.1"/>
</dbReference>
<accession>A0ABS5WAL4</accession>
<name>A0ABS5WAL4_9FLAO</name>